<evidence type="ECO:0000256" key="4">
    <source>
        <dbReference type="ARBA" id="ARBA00022679"/>
    </source>
</evidence>
<dbReference type="InterPro" id="IPR027417">
    <property type="entry name" value="P-loop_NTPase"/>
</dbReference>
<evidence type="ECO:0000256" key="9">
    <source>
        <dbReference type="ARBA" id="ARBA00061312"/>
    </source>
</evidence>
<protein>
    <recommendedName>
        <fullName evidence="12">Phosphoribulokinase/uridine kinase domain-containing protein</fullName>
    </recommendedName>
</protein>
<dbReference type="Gene3D" id="3.40.50.300">
    <property type="entry name" value="P-loop containing nucleotide triphosphate hydrolases"/>
    <property type="match status" value="1"/>
</dbReference>
<accession>A0A1L9UEP6</accession>
<keyword evidence="5" id="KW-0547">Nucleotide-binding</keyword>
<dbReference type="OMA" id="FAGPQHF"/>
<evidence type="ECO:0000256" key="3">
    <source>
        <dbReference type="ARBA" id="ARBA00022490"/>
    </source>
</evidence>
<comment type="similarity">
    <text evidence="9">Belongs to the GLYK kinase family.</text>
</comment>
<dbReference type="PANTHER" id="PTHR10285">
    <property type="entry name" value="URIDINE KINASE"/>
    <property type="match status" value="1"/>
</dbReference>
<name>A0A1L9UEP6_ASPBC</name>
<evidence type="ECO:0000256" key="1">
    <source>
        <dbReference type="ARBA" id="ARBA00004123"/>
    </source>
</evidence>
<reference evidence="11" key="1">
    <citation type="journal article" date="2017" name="Genome Biol.">
        <title>Comparative genomics reveals high biological diversity and specific adaptations in the industrially and medically important fungal genus Aspergillus.</title>
        <authorList>
            <person name="de Vries R.P."/>
            <person name="Riley R."/>
            <person name="Wiebenga A."/>
            <person name="Aguilar-Osorio G."/>
            <person name="Amillis S."/>
            <person name="Uchima C.A."/>
            <person name="Anderluh G."/>
            <person name="Asadollahi M."/>
            <person name="Askin M."/>
            <person name="Barry K."/>
            <person name="Battaglia E."/>
            <person name="Bayram O."/>
            <person name="Benocci T."/>
            <person name="Braus-Stromeyer S.A."/>
            <person name="Caldana C."/>
            <person name="Canovas D."/>
            <person name="Cerqueira G.C."/>
            <person name="Chen F."/>
            <person name="Chen W."/>
            <person name="Choi C."/>
            <person name="Clum A."/>
            <person name="Dos Santos R.A."/>
            <person name="Damasio A.R."/>
            <person name="Diallinas G."/>
            <person name="Emri T."/>
            <person name="Fekete E."/>
            <person name="Flipphi M."/>
            <person name="Freyberg S."/>
            <person name="Gallo A."/>
            <person name="Gournas C."/>
            <person name="Habgood R."/>
            <person name="Hainaut M."/>
            <person name="Harispe M.L."/>
            <person name="Henrissat B."/>
            <person name="Hilden K.S."/>
            <person name="Hope R."/>
            <person name="Hossain A."/>
            <person name="Karabika E."/>
            <person name="Karaffa L."/>
            <person name="Karanyi Z."/>
            <person name="Krasevec N."/>
            <person name="Kuo A."/>
            <person name="Kusch H."/>
            <person name="LaButti K."/>
            <person name="Lagendijk E.L."/>
            <person name="Lapidus A."/>
            <person name="Levasseur A."/>
            <person name="Lindquist E."/>
            <person name="Lipzen A."/>
            <person name="Logrieco A.F."/>
            <person name="MacCabe A."/>
            <person name="Maekelae M.R."/>
            <person name="Malavazi I."/>
            <person name="Melin P."/>
            <person name="Meyer V."/>
            <person name="Mielnichuk N."/>
            <person name="Miskei M."/>
            <person name="Molnar A.P."/>
            <person name="Mule G."/>
            <person name="Ngan C.Y."/>
            <person name="Orejas M."/>
            <person name="Orosz E."/>
            <person name="Ouedraogo J.P."/>
            <person name="Overkamp K.M."/>
            <person name="Park H.-S."/>
            <person name="Perrone G."/>
            <person name="Piumi F."/>
            <person name="Punt P.J."/>
            <person name="Ram A.F."/>
            <person name="Ramon A."/>
            <person name="Rauscher S."/>
            <person name="Record E."/>
            <person name="Riano-Pachon D.M."/>
            <person name="Robert V."/>
            <person name="Roehrig J."/>
            <person name="Ruller R."/>
            <person name="Salamov A."/>
            <person name="Salih N.S."/>
            <person name="Samson R.A."/>
            <person name="Sandor E."/>
            <person name="Sanguinetti M."/>
            <person name="Schuetze T."/>
            <person name="Sepcic K."/>
            <person name="Shelest E."/>
            <person name="Sherlock G."/>
            <person name="Sophianopoulou V."/>
            <person name="Squina F.M."/>
            <person name="Sun H."/>
            <person name="Susca A."/>
            <person name="Todd R.B."/>
            <person name="Tsang A."/>
            <person name="Unkles S.E."/>
            <person name="van de Wiele N."/>
            <person name="van Rossen-Uffink D."/>
            <person name="Oliveira J.V."/>
            <person name="Vesth T.C."/>
            <person name="Visser J."/>
            <person name="Yu J.-H."/>
            <person name="Zhou M."/>
            <person name="Andersen M.R."/>
            <person name="Archer D.B."/>
            <person name="Baker S.E."/>
            <person name="Benoit I."/>
            <person name="Brakhage A.A."/>
            <person name="Braus G.H."/>
            <person name="Fischer R."/>
            <person name="Frisvad J.C."/>
            <person name="Goldman G.H."/>
            <person name="Houbraken J."/>
            <person name="Oakley B."/>
            <person name="Pocsi I."/>
            <person name="Scazzocchio C."/>
            <person name="Seiboth B."/>
            <person name="vanKuyk P.A."/>
            <person name="Wortman J."/>
            <person name="Dyer P.S."/>
            <person name="Grigoriev I.V."/>
        </authorList>
    </citation>
    <scope>NUCLEOTIDE SEQUENCE [LARGE SCALE GENOMIC DNA]</scope>
    <source>
        <strain evidence="11">CBS 101740 / IMI 381727 / IBT 21946</strain>
    </source>
</reference>
<evidence type="ECO:0000313" key="11">
    <source>
        <dbReference type="Proteomes" id="UP000184499"/>
    </source>
</evidence>
<dbReference type="RefSeq" id="XP_067477385.1">
    <property type="nucleotide sequence ID" value="XM_067618180.1"/>
</dbReference>
<dbReference type="GO" id="GO:0005737">
    <property type="term" value="C:cytoplasm"/>
    <property type="evidence" value="ECO:0007669"/>
    <property type="project" value="UniProtKB-SubCell"/>
</dbReference>
<proteinExistence type="inferred from homology"/>
<dbReference type="STRING" id="767769.A0A1L9UEP6"/>
<keyword evidence="3" id="KW-0963">Cytoplasm</keyword>
<dbReference type="FunFam" id="3.40.50.300:FF:001691">
    <property type="entry name" value="Probable ATP-dependent kinase TDA10"/>
    <property type="match status" value="1"/>
</dbReference>
<evidence type="ECO:0000256" key="5">
    <source>
        <dbReference type="ARBA" id="ARBA00022741"/>
    </source>
</evidence>
<dbReference type="GeneID" id="93570668"/>
<dbReference type="EMBL" id="KV878687">
    <property type="protein sequence ID" value="OJJ70136.1"/>
    <property type="molecule type" value="Genomic_DNA"/>
</dbReference>
<evidence type="ECO:0000256" key="7">
    <source>
        <dbReference type="ARBA" id="ARBA00022840"/>
    </source>
</evidence>
<evidence type="ECO:0008006" key="12">
    <source>
        <dbReference type="Google" id="ProtNLM"/>
    </source>
</evidence>
<dbReference type="SUPFAM" id="SSF52540">
    <property type="entry name" value="P-loop containing nucleoside triphosphate hydrolases"/>
    <property type="match status" value="1"/>
</dbReference>
<evidence type="ECO:0000313" key="10">
    <source>
        <dbReference type="EMBL" id="OJJ70136.1"/>
    </source>
</evidence>
<dbReference type="GO" id="GO:0005634">
    <property type="term" value="C:nucleus"/>
    <property type="evidence" value="ECO:0007669"/>
    <property type="project" value="UniProtKB-SubCell"/>
</dbReference>
<dbReference type="AlphaFoldDB" id="A0A1L9UEP6"/>
<keyword evidence="8" id="KW-0539">Nucleus</keyword>
<comment type="subcellular location">
    <subcellularLocation>
        <location evidence="2">Cytoplasm</location>
    </subcellularLocation>
    <subcellularLocation>
        <location evidence="1">Nucleus</location>
    </subcellularLocation>
</comment>
<keyword evidence="4" id="KW-0808">Transferase</keyword>
<keyword evidence="11" id="KW-1185">Reference proteome</keyword>
<evidence type="ECO:0000256" key="8">
    <source>
        <dbReference type="ARBA" id="ARBA00023242"/>
    </source>
</evidence>
<dbReference type="GO" id="GO:0005524">
    <property type="term" value="F:ATP binding"/>
    <property type="evidence" value="ECO:0007669"/>
    <property type="project" value="UniProtKB-KW"/>
</dbReference>
<dbReference type="OrthoDB" id="347435at2759"/>
<evidence type="ECO:0000256" key="6">
    <source>
        <dbReference type="ARBA" id="ARBA00022777"/>
    </source>
</evidence>
<dbReference type="VEuPathDB" id="FungiDB:ASPBRDRAFT_129955"/>
<dbReference type="GO" id="GO:0016301">
    <property type="term" value="F:kinase activity"/>
    <property type="evidence" value="ECO:0007669"/>
    <property type="project" value="UniProtKB-KW"/>
</dbReference>
<dbReference type="Proteomes" id="UP000184499">
    <property type="component" value="Unassembled WGS sequence"/>
</dbReference>
<keyword evidence="7" id="KW-0067">ATP-binding</keyword>
<organism evidence="10 11">
    <name type="scientific">Aspergillus brasiliensis (strain CBS 101740 / IMI 381727 / IBT 21946)</name>
    <dbReference type="NCBI Taxonomy" id="767769"/>
    <lineage>
        <taxon>Eukaryota</taxon>
        <taxon>Fungi</taxon>
        <taxon>Dikarya</taxon>
        <taxon>Ascomycota</taxon>
        <taxon>Pezizomycotina</taxon>
        <taxon>Eurotiomycetes</taxon>
        <taxon>Eurotiomycetidae</taxon>
        <taxon>Eurotiales</taxon>
        <taxon>Aspergillaceae</taxon>
        <taxon>Aspergillus</taxon>
        <taxon>Aspergillus subgen. Circumdati</taxon>
    </lineage>
</organism>
<keyword evidence="6" id="KW-0418">Kinase</keyword>
<gene>
    <name evidence="10" type="ORF">ASPBRDRAFT_129955</name>
</gene>
<sequence>MTKPKIPAQDIHNVLSNVLPRIKTHVEAQSSALKKRPFILGLTGLQGSGKSTWTDALVQTLNDEYHYNTINISLDDLYLDHDELIQVRDNNFSNRLLRTRGQPGTHDIALAVDFFDSLSKPSEKVIPSFDKSLFKGEGGRAPQNTWRRIRAVVTIDIIIFEGWCVGFQPLPEDEIARRWKHAKESSAASLKQTLGEHELEHLLEVNENLRKYCELFMGPQNFDFLVHLDTDDLVNVYEWRLQQEHALREKKKGAMSDEEVVRFVKGYMPAYELYLDQLRSGFFSGQDGKGQLSVVLDPQRKVVAVRLV</sequence>
<evidence type="ECO:0000256" key="2">
    <source>
        <dbReference type="ARBA" id="ARBA00004496"/>
    </source>
</evidence>